<evidence type="ECO:0000256" key="4">
    <source>
        <dbReference type="ARBA" id="ARBA00022490"/>
    </source>
</evidence>
<keyword evidence="5 13" id="KW-0812">Transmembrane</keyword>
<evidence type="ECO:0000256" key="10">
    <source>
        <dbReference type="ARBA" id="ARBA00035449"/>
    </source>
</evidence>
<reference evidence="14 15" key="2">
    <citation type="submission" date="2019-01" db="EMBL/GenBank/DDBJ databases">
        <title>The decoding of complex shrimp genome reveals the adaptation for benthos swimmer, frequently molting mechanism and breeding impact on genome.</title>
        <authorList>
            <person name="Sun Y."/>
            <person name="Gao Y."/>
            <person name="Yu Y."/>
        </authorList>
    </citation>
    <scope>NUCLEOTIDE SEQUENCE [LARGE SCALE GENOMIC DNA]</scope>
    <source>
        <tissue evidence="14">Muscle</tissue>
    </source>
</reference>
<evidence type="ECO:0000256" key="3">
    <source>
        <dbReference type="ARBA" id="ARBA00008090"/>
    </source>
</evidence>
<dbReference type="Proteomes" id="UP000283509">
    <property type="component" value="Unassembled WGS sequence"/>
</dbReference>
<dbReference type="AlphaFoldDB" id="A0A3R7MK37"/>
<comment type="subcellular location">
    <subcellularLocation>
        <location evidence="2">Cytoplasm</location>
        <location evidence="2">Perinuclear region</location>
    </subcellularLocation>
    <subcellularLocation>
        <location evidence="1">Lysosome membrane</location>
        <topology evidence="1">Multi-pass membrane protein</topology>
    </subcellularLocation>
</comment>
<comment type="similarity">
    <text evidence="3">Belongs to the BRI3 family.</text>
</comment>
<comment type="subunit">
    <text evidence="11">Interacts with BRI3BP. Interacts with MGAT1 and IFITM3.</text>
</comment>
<evidence type="ECO:0000256" key="6">
    <source>
        <dbReference type="ARBA" id="ARBA00022989"/>
    </source>
</evidence>
<name>A0A3R7MK37_PENVA</name>
<dbReference type="GO" id="GO:0048471">
    <property type="term" value="C:perinuclear region of cytoplasm"/>
    <property type="evidence" value="ECO:0007669"/>
    <property type="project" value="UniProtKB-SubCell"/>
</dbReference>
<evidence type="ECO:0000256" key="13">
    <source>
        <dbReference type="SAM" id="Phobius"/>
    </source>
</evidence>
<proteinExistence type="inferred from homology"/>
<dbReference type="PANTHER" id="PTHR13551">
    <property type="entry name" value="BRAIN PROTEIN I3"/>
    <property type="match status" value="1"/>
</dbReference>
<protein>
    <recommendedName>
        <fullName evidence="9">Membrane protein BRI3</fullName>
    </recommendedName>
    <alternativeName>
        <fullName evidence="10">Brain protein I3</fullName>
    </alternativeName>
</protein>
<evidence type="ECO:0000256" key="11">
    <source>
        <dbReference type="ARBA" id="ARBA00046593"/>
    </source>
</evidence>
<dbReference type="OrthoDB" id="6373087at2759"/>
<organism evidence="14 15">
    <name type="scientific">Penaeus vannamei</name>
    <name type="common">Whiteleg shrimp</name>
    <name type="synonym">Litopenaeus vannamei</name>
    <dbReference type="NCBI Taxonomy" id="6689"/>
    <lineage>
        <taxon>Eukaryota</taxon>
        <taxon>Metazoa</taxon>
        <taxon>Ecdysozoa</taxon>
        <taxon>Arthropoda</taxon>
        <taxon>Crustacea</taxon>
        <taxon>Multicrustacea</taxon>
        <taxon>Malacostraca</taxon>
        <taxon>Eumalacostraca</taxon>
        <taxon>Eucarida</taxon>
        <taxon>Decapoda</taxon>
        <taxon>Dendrobranchiata</taxon>
        <taxon>Penaeoidea</taxon>
        <taxon>Penaeidae</taxon>
        <taxon>Penaeus</taxon>
    </lineage>
</organism>
<feature type="transmembrane region" description="Helical" evidence="13">
    <location>
        <begin position="105"/>
        <end position="126"/>
    </location>
</feature>
<reference evidence="14 15" key="1">
    <citation type="submission" date="2018-04" db="EMBL/GenBank/DDBJ databases">
        <authorList>
            <person name="Zhang X."/>
            <person name="Yuan J."/>
            <person name="Li F."/>
            <person name="Xiang J."/>
        </authorList>
    </citation>
    <scope>NUCLEOTIDE SEQUENCE [LARGE SCALE GENOMIC DNA]</scope>
    <source>
        <tissue evidence="14">Muscle</tissue>
    </source>
</reference>
<dbReference type="GO" id="GO:0005765">
    <property type="term" value="C:lysosomal membrane"/>
    <property type="evidence" value="ECO:0007669"/>
    <property type="project" value="UniProtKB-SubCell"/>
</dbReference>
<evidence type="ECO:0000256" key="2">
    <source>
        <dbReference type="ARBA" id="ARBA00004556"/>
    </source>
</evidence>
<dbReference type="InterPro" id="IPR019317">
    <property type="entry name" value="BRI3"/>
</dbReference>
<dbReference type="EMBL" id="QCYY01001327">
    <property type="protein sequence ID" value="ROT78822.1"/>
    <property type="molecule type" value="Genomic_DNA"/>
</dbReference>
<feature type="region of interest" description="Disordered" evidence="12">
    <location>
        <begin position="1"/>
        <end position="40"/>
    </location>
</feature>
<evidence type="ECO:0000256" key="5">
    <source>
        <dbReference type="ARBA" id="ARBA00022692"/>
    </source>
</evidence>
<keyword evidence="15" id="KW-1185">Reference proteome</keyword>
<evidence type="ECO:0000313" key="14">
    <source>
        <dbReference type="EMBL" id="ROT78822.1"/>
    </source>
</evidence>
<keyword evidence="8" id="KW-0458">Lysosome</keyword>
<sequence>MADCPPPYTKLIDETSEEDMSTTPEKSDGVGQAAPPPYPPMDYGLNPAGLQHNPHVPQPAYSPMMMAPPPPAAPQQTVVMVGSNALPPGVCTVCRVGKIKDTASCCTWFWCCMLLPLGLIPGIIAFCCCCRHPKCNHCGYTID</sequence>
<evidence type="ECO:0000313" key="15">
    <source>
        <dbReference type="Proteomes" id="UP000283509"/>
    </source>
</evidence>
<evidence type="ECO:0000256" key="7">
    <source>
        <dbReference type="ARBA" id="ARBA00023136"/>
    </source>
</evidence>
<accession>A0A3R7MK37</accession>
<dbReference type="PANTHER" id="PTHR13551:SF1">
    <property type="entry name" value="MEMBRANE PROTEIN BRI3"/>
    <property type="match status" value="1"/>
</dbReference>
<keyword evidence="4" id="KW-0963">Cytoplasm</keyword>
<gene>
    <name evidence="14" type="ORF">C7M84_002449</name>
</gene>
<keyword evidence="7 13" id="KW-0472">Membrane</keyword>
<keyword evidence="6 13" id="KW-1133">Transmembrane helix</keyword>
<dbReference type="Pfam" id="PF10164">
    <property type="entry name" value="BRI3"/>
    <property type="match status" value="1"/>
</dbReference>
<comment type="caution">
    <text evidence="14">The sequence shown here is derived from an EMBL/GenBank/DDBJ whole genome shotgun (WGS) entry which is preliminary data.</text>
</comment>
<evidence type="ECO:0000256" key="1">
    <source>
        <dbReference type="ARBA" id="ARBA00004155"/>
    </source>
</evidence>
<evidence type="ECO:0000256" key="8">
    <source>
        <dbReference type="ARBA" id="ARBA00023228"/>
    </source>
</evidence>
<evidence type="ECO:0000256" key="9">
    <source>
        <dbReference type="ARBA" id="ARBA00035284"/>
    </source>
</evidence>
<evidence type="ECO:0000256" key="12">
    <source>
        <dbReference type="SAM" id="MobiDB-lite"/>
    </source>
</evidence>